<dbReference type="PANTHER" id="PTHR12521">
    <property type="entry name" value="PROTEIN C6ORF130"/>
    <property type="match status" value="1"/>
</dbReference>
<organism evidence="1 2">
    <name type="scientific">Ascodesmis nigricans</name>
    <dbReference type="NCBI Taxonomy" id="341454"/>
    <lineage>
        <taxon>Eukaryota</taxon>
        <taxon>Fungi</taxon>
        <taxon>Dikarya</taxon>
        <taxon>Ascomycota</taxon>
        <taxon>Pezizomycotina</taxon>
        <taxon>Pezizomycetes</taxon>
        <taxon>Pezizales</taxon>
        <taxon>Ascodesmidaceae</taxon>
        <taxon>Ascodesmis</taxon>
    </lineage>
</organism>
<dbReference type="SUPFAM" id="SSF52949">
    <property type="entry name" value="Macro domain-like"/>
    <property type="match status" value="1"/>
</dbReference>
<gene>
    <name evidence="1" type="ORF">EX30DRAFT_369766</name>
</gene>
<dbReference type="Gene3D" id="3.40.220.10">
    <property type="entry name" value="Leucine Aminopeptidase, subunit E, domain 1"/>
    <property type="match status" value="1"/>
</dbReference>
<keyword evidence="2" id="KW-1185">Reference proteome</keyword>
<protein>
    <submittedName>
        <fullName evidence="1">Uncharacterized protein</fullName>
    </submittedName>
</protein>
<sequence>MNPAASESTSSDANSSNITFRTGDLFNAPPDSILIHACNCQGSWNSGVAAGFKAKFPKAYAIYRSYCLSNQPATPSSPSPLLGTSLLIPPQPGDKMYPYWVGCLFTSTHYGRKVDPPEKIMRSTKEALDDMVKLVEEREKNGEMRGNESEWHLPRINSLRFRVTWEVTMRQLEETGRSMVVWVYDGEDTGKGVPK</sequence>
<dbReference type="GO" id="GO:0140291">
    <property type="term" value="P:peptidyl-glutamate ADP-deribosylation"/>
    <property type="evidence" value="ECO:0007669"/>
    <property type="project" value="TreeGrafter"/>
</dbReference>
<dbReference type="InParanoid" id="A0A4S2N1B2"/>
<evidence type="ECO:0000313" key="2">
    <source>
        <dbReference type="Proteomes" id="UP000298138"/>
    </source>
</evidence>
<proteinExistence type="predicted"/>
<dbReference type="AlphaFoldDB" id="A0A4S2N1B2"/>
<dbReference type="STRING" id="341454.A0A4S2N1B2"/>
<dbReference type="PANTHER" id="PTHR12521:SF0">
    <property type="entry name" value="ADP-RIBOSE GLYCOHYDROLASE OARD1"/>
    <property type="match status" value="1"/>
</dbReference>
<accession>A0A4S2N1B2</accession>
<reference evidence="1 2" key="1">
    <citation type="submission" date="2019-04" db="EMBL/GenBank/DDBJ databases">
        <title>Comparative genomics and transcriptomics to analyze fruiting body development in filamentous ascomycetes.</title>
        <authorList>
            <consortium name="DOE Joint Genome Institute"/>
            <person name="Lutkenhaus R."/>
            <person name="Traeger S."/>
            <person name="Breuer J."/>
            <person name="Kuo A."/>
            <person name="Lipzen A."/>
            <person name="Pangilinan J."/>
            <person name="Dilworth D."/>
            <person name="Sandor L."/>
            <person name="Poggeler S."/>
            <person name="Barry K."/>
            <person name="Grigoriev I.V."/>
            <person name="Nowrousian M."/>
        </authorList>
    </citation>
    <scope>NUCLEOTIDE SEQUENCE [LARGE SCALE GENOMIC DNA]</scope>
    <source>
        <strain evidence="1 2">CBS 389.68</strain>
    </source>
</reference>
<evidence type="ECO:0000313" key="1">
    <source>
        <dbReference type="EMBL" id="TGZ82704.1"/>
    </source>
</evidence>
<dbReference type="OrthoDB" id="2155246at2759"/>
<dbReference type="Proteomes" id="UP000298138">
    <property type="component" value="Unassembled WGS sequence"/>
</dbReference>
<dbReference type="InterPro" id="IPR043472">
    <property type="entry name" value="Macro_dom-like"/>
</dbReference>
<dbReference type="FunCoup" id="A0A4S2N1B2">
    <property type="interactions" value="3"/>
</dbReference>
<name>A0A4S2N1B2_9PEZI</name>
<dbReference type="InterPro" id="IPR050892">
    <property type="entry name" value="ADP-ribose_metab_enzymes"/>
</dbReference>
<dbReference type="EMBL" id="ML220114">
    <property type="protein sequence ID" value="TGZ82704.1"/>
    <property type="molecule type" value="Genomic_DNA"/>
</dbReference>